<evidence type="ECO:0000256" key="1">
    <source>
        <dbReference type="ARBA" id="ARBA00004477"/>
    </source>
</evidence>
<feature type="transmembrane region" description="Helical" evidence="10">
    <location>
        <begin position="256"/>
        <end position="280"/>
    </location>
</feature>
<evidence type="ECO:0000256" key="6">
    <source>
        <dbReference type="ARBA" id="ARBA00022824"/>
    </source>
</evidence>
<gene>
    <name evidence="11" type="ORF">HK099_000076</name>
</gene>
<evidence type="ECO:0000256" key="3">
    <source>
        <dbReference type="ARBA" id="ARBA00022676"/>
    </source>
</evidence>
<keyword evidence="8 10" id="KW-0472">Membrane</keyword>
<comment type="function">
    <text evidence="9">Mannosyltransferase involved in glycosylphosphatidylinositol-anchor biosynthesis. Transfers the third mannose to Man2-GlcN-acyl-PI during GPI precursor assembly.</text>
</comment>
<evidence type="ECO:0000256" key="2">
    <source>
        <dbReference type="ARBA" id="ARBA00006065"/>
    </source>
</evidence>
<feature type="transmembrane region" description="Helical" evidence="10">
    <location>
        <begin position="6"/>
        <end position="24"/>
    </location>
</feature>
<keyword evidence="7 10" id="KW-1133">Transmembrane helix</keyword>
<name>A0AAD5U7Y2_9FUNG</name>
<evidence type="ECO:0000256" key="7">
    <source>
        <dbReference type="ARBA" id="ARBA00022989"/>
    </source>
</evidence>
<comment type="similarity">
    <text evidence="2">Belongs to the glycosyltransferase 22 family. PIGB subfamily.</text>
</comment>
<evidence type="ECO:0000256" key="8">
    <source>
        <dbReference type="ARBA" id="ARBA00023136"/>
    </source>
</evidence>
<dbReference type="PANTHER" id="PTHR22760">
    <property type="entry name" value="GLYCOSYLTRANSFERASE"/>
    <property type="match status" value="1"/>
</dbReference>
<dbReference type="EMBL" id="JADGJW010000010">
    <property type="protein sequence ID" value="KAJ3227822.1"/>
    <property type="molecule type" value="Genomic_DNA"/>
</dbReference>
<evidence type="ECO:0000256" key="5">
    <source>
        <dbReference type="ARBA" id="ARBA00022692"/>
    </source>
</evidence>
<feature type="transmembrane region" description="Helical" evidence="10">
    <location>
        <begin position="205"/>
        <end position="228"/>
    </location>
</feature>
<evidence type="ECO:0000256" key="10">
    <source>
        <dbReference type="RuleBase" id="RU363075"/>
    </source>
</evidence>
<dbReference type="GO" id="GO:0005789">
    <property type="term" value="C:endoplasmic reticulum membrane"/>
    <property type="evidence" value="ECO:0007669"/>
    <property type="project" value="UniProtKB-SubCell"/>
</dbReference>
<feature type="transmembrane region" description="Helical" evidence="10">
    <location>
        <begin position="165"/>
        <end position="193"/>
    </location>
</feature>
<evidence type="ECO:0000256" key="9">
    <source>
        <dbReference type="ARBA" id="ARBA00024708"/>
    </source>
</evidence>
<reference evidence="11" key="1">
    <citation type="submission" date="2020-05" db="EMBL/GenBank/DDBJ databases">
        <title>Phylogenomic resolution of chytrid fungi.</title>
        <authorList>
            <person name="Stajich J.E."/>
            <person name="Amses K."/>
            <person name="Simmons R."/>
            <person name="Seto K."/>
            <person name="Myers J."/>
            <person name="Bonds A."/>
            <person name="Quandt C.A."/>
            <person name="Barry K."/>
            <person name="Liu P."/>
            <person name="Grigoriev I."/>
            <person name="Longcore J.E."/>
            <person name="James T.Y."/>
        </authorList>
    </citation>
    <scope>NUCLEOTIDE SEQUENCE</scope>
    <source>
        <strain evidence="11">JEL0476</strain>
    </source>
</reference>
<comment type="subcellular location">
    <subcellularLocation>
        <location evidence="1 10">Endoplasmic reticulum membrane</location>
        <topology evidence="1 10">Multi-pass membrane protein</topology>
    </subcellularLocation>
</comment>
<evidence type="ECO:0000313" key="12">
    <source>
        <dbReference type="Proteomes" id="UP001211065"/>
    </source>
</evidence>
<proteinExistence type="inferred from homology"/>
<evidence type="ECO:0000256" key="4">
    <source>
        <dbReference type="ARBA" id="ARBA00022679"/>
    </source>
</evidence>
<keyword evidence="6 10" id="KW-0256">Endoplasmic reticulum</keyword>
<dbReference type="Proteomes" id="UP001211065">
    <property type="component" value="Unassembled WGS sequence"/>
</dbReference>
<dbReference type="PANTHER" id="PTHR22760:SF4">
    <property type="entry name" value="GPI MANNOSYLTRANSFERASE 3"/>
    <property type="match status" value="1"/>
</dbReference>
<evidence type="ECO:0000313" key="11">
    <source>
        <dbReference type="EMBL" id="KAJ3227822.1"/>
    </source>
</evidence>
<dbReference type="AlphaFoldDB" id="A0AAD5U7Y2"/>
<feature type="transmembrane region" description="Helical" evidence="10">
    <location>
        <begin position="57"/>
        <end position="76"/>
    </location>
</feature>
<protein>
    <recommendedName>
        <fullName evidence="10">Mannosyltransferase</fullName>
        <ecNumber evidence="10">2.4.1.-</ecNumber>
    </recommendedName>
</protein>
<keyword evidence="4" id="KW-0808">Transferase</keyword>
<dbReference type="EC" id="2.4.1.-" evidence="10"/>
<feature type="transmembrane region" description="Helical" evidence="10">
    <location>
        <begin position="88"/>
        <end position="109"/>
    </location>
</feature>
<comment type="caution">
    <text evidence="11">The sequence shown here is derived from an EMBL/GenBank/DDBJ whole genome shotgun (WGS) entry which is preliminary data.</text>
</comment>
<dbReference type="Pfam" id="PF03901">
    <property type="entry name" value="Glyco_transf_22"/>
    <property type="match status" value="1"/>
</dbReference>
<dbReference type="GO" id="GO:0006506">
    <property type="term" value="P:GPI anchor biosynthetic process"/>
    <property type="evidence" value="ECO:0007669"/>
    <property type="project" value="TreeGrafter"/>
</dbReference>
<accession>A0AAD5U7Y2</accession>
<keyword evidence="3 10" id="KW-0328">Glycosyltransferase</keyword>
<feature type="transmembrane region" description="Helical" evidence="10">
    <location>
        <begin position="391"/>
        <end position="409"/>
    </location>
</feature>
<organism evidence="11 12">
    <name type="scientific">Clydaea vesicula</name>
    <dbReference type="NCBI Taxonomy" id="447962"/>
    <lineage>
        <taxon>Eukaryota</taxon>
        <taxon>Fungi</taxon>
        <taxon>Fungi incertae sedis</taxon>
        <taxon>Chytridiomycota</taxon>
        <taxon>Chytridiomycota incertae sedis</taxon>
        <taxon>Chytridiomycetes</taxon>
        <taxon>Lobulomycetales</taxon>
        <taxon>Lobulomycetaceae</taxon>
        <taxon>Clydaea</taxon>
    </lineage>
</organism>
<sequence>MFFLRIFPILLIFRIINSFLIKTFHDPDEYYQSQEIAHFKYYGYGFKTWEWSMGLRSFIYPNIFFYGYSLLNVLHLDETPLFVMFPRLFQAFFNALTDSYTYFLAYRFFGKGPAKWALLCSLTSWFNFFSGSRTYSNNMETLFTLMAFYCWPWPTLIDKIDYNDFMISLVFASISCIFRPTSAIIWIFIGLHLLFNSKLGQWLKILAVSSGILSLSFLFSLLIDYGFYQKLTFVPWNFLKFNLIEKVSTFYGTHPWHWYISQGIPLVGFTHLPFAFLGVFKGVPMIVRKTRDNTYHHAILIDKSLFHVACWITFAYSLLSHKEFRFVSTLLPIISIYSGCCLYKFSKNISNSDVNNEDESEKLLKKDFTKSTKKNNQKKIKKLNEKKSNKLGIGLFVLVVTNVLMGYYFCLVHQRGVVDVIFWLRRRVMEKKELSSKNDRLMAIYNIPVDSVLILMPCHSTPFQSVLHSNEVSFRFLTCEPPIEE</sequence>
<dbReference type="GO" id="GO:0000026">
    <property type="term" value="F:alpha-1,2-mannosyltransferase activity"/>
    <property type="evidence" value="ECO:0007669"/>
    <property type="project" value="TreeGrafter"/>
</dbReference>
<keyword evidence="12" id="KW-1185">Reference proteome</keyword>
<keyword evidence="5 10" id="KW-0812">Transmembrane</keyword>
<dbReference type="InterPro" id="IPR005599">
    <property type="entry name" value="GPI_mannosylTrfase"/>
</dbReference>